<dbReference type="InterPro" id="IPR057634">
    <property type="entry name" value="PAH_ZNF598/HEL2"/>
</dbReference>
<feature type="compositionally biased region" description="Polar residues" evidence="13">
    <location>
        <begin position="680"/>
        <end position="699"/>
    </location>
</feature>
<dbReference type="OrthoDB" id="3838338at2759"/>
<dbReference type="InterPro" id="IPR041888">
    <property type="entry name" value="RING-HC_ZNF598/HEL2"/>
</dbReference>
<feature type="compositionally biased region" description="Low complexity" evidence="13">
    <location>
        <begin position="391"/>
        <end position="427"/>
    </location>
</feature>
<evidence type="ECO:0000256" key="13">
    <source>
        <dbReference type="SAM" id="MobiDB-lite"/>
    </source>
</evidence>
<dbReference type="PANTHER" id="PTHR22938">
    <property type="entry name" value="ZINC FINGER PROTEIN 598"/>
    <property type="match status" value="1"/>
</dbReference>
<dbReference type="Pfam" id="PF25447">
    <property type="entry name" value="RING_ZNF598"/>
    <property type="match status" value="1"/>
</dbReference>
<dbReference type="Gene3D" id="3.30.40.10">
    <property type="entry name" value="Zinc/RING finger domain, C3HC4 (zinc finger)"/>
    <property type="match status" value="1"/>
</dbReference>
<feature type="compositionally biased region" description="Low complexity" evidence="13">
    <location>
        <begin position="1"/>
        <end position="16"/>
    </location>
</feature>
<evidence type="ECO:0000313" key="15">
    <source>
        <dbReference type="EMBL" id="KAF6763673.1"/>
    </source>
</evidence>
<name>A0A8H6IG16_9AGAR</name>
<dbReference type="InterPro" id="IPR013083">
    <property type="entry name" value="Znf_RING/FYVE/PHD"/>
</dbReference>
<dbReference type="AlphaFoldDB" id="A0A8H6IG16"/>
<dbReference type="GO" id="GO:0072344">
    <property type="term" value="P:rescue of stalled ribosome"/>
    <property type="evidence" value="ECO:0007669"/>
    <property type="project" value="InterPro"/>
</dbReference>
<dbReference type="EC" id="2.3.2.27" evidence="4"/>
<keyword evidence="16" id="KW-1185">Reference proteome</keyword>
<dbReference type="SMART" id="SM00355">
    <property type="entry name" value="ZnF_C2H2"/>
    <property type="match status" value="4"/>
</dbReference>
<comment type="catalytic activity">
    <reaction evidence="1">
        <text>S-ubiquitinyl-[E2 ubiquitin-conjugating enzyme]-L-cysteine + [acceptor protein]-L-lysine = [E2 ubiquitin-conjugating enzyme]-L-cysteine + N(6)-ubiquitinyl-[acceptor protein]-L-lysine.</text>
        <dbReference type="EC" id="2.3.2.27"/>
    </reaction>
</comment>
<organism evidence="15 16">
    <name type="scientific">Ephemerocybe angulata</name>
    <dbReference type="NCBI Taxonomy" id="980116"/>
    <lineage>
        <taxon>Eukaryota</taxon>
        <taxon>Fungi</taxon>
        <taxon>Dikarya</taxon>
        <taxon>Basidiomycota</taxon>
        <taxon>Agaricomycotina</taxon>
        <taxon>Agaricomycetes</taxon>
        <taxon>Agaricomycetidae</taxon>
        <taxon>Agaricales</taxon>
        <taxon>Agaricineae</taxon>
        <taxon>Psathyrellaceae</taxon>
        <taxon>Ephemerocybe</taxon>
    </lineage>
</organism>
<keyword evidence="6" id="KW-0597">Phosphoprotein</keyword>
<proteinExistence type="inferred from homology"/>
<dbReference type="SUPFAM" id="SSF57850">
    <property type="entry name" value="RING/U-box"/>
    <property type="match status" value="1"/>
</dbReference>
<keyword evidence="5" id="KW-0963">Cytoplasm</keyword>
<evidence type="ECO:0000256" key="10">
    <source>
        <dbReference type="ARBA" id="ARBA00022833"/>
    </source>
</evidence>
<feature type="compositionally biased region" description="Low complexity" evidence="13">
    <location>
        <begin position="577"/>
        <end position="611"/>
    </location>
</feature>
<dbReference type="PROSITE" id="PS50089">
    <property type="entry name" value="ZF_RING_2"/>
    <property type="match status" value="1"/>
</dbReference>
<feature type="compositionally biased region" description="Polar residues" evidence="13">
    <location>
        <begin position="739"/>
        <end position="748"/>
    </location>
</feature>
<evidence type="ECO:0000256" key="12">
    <source>
        <dbReference type="PROSITE-ProRule" id="PRU00175"/>
    </source>
</evidence>
<evidence type="ECO:0000256" key="4">
    <source>
        <dbReference type="ARBA" id="ARBA00012483"/>
    </source>
</evidence>
<dbReference type="CDD" id="cd16615">
    <property type="entry name" value="RING-HC_ZNF598"/>
    <property type="match status" value="1"/>
</dbReference>
<feature type="domain" description="RING-type" evidence="14">
    <location>
        <begin position="79"/>
        <end position="119"/>
    </location>
</feature>
<evidence type="ECO:0000256" key="5">
    <source>
        <dbReference type="ARBA" id="ARBA00022490"/>
    </source>
</evidence>
<evidence type="ECO:0000256" key="7">
    <source>
        <dbReference type="ARBA" id="ARBA00022679"/>
    </source>
</evidence>
<evidence type="ECO:0000256" key="2">
    <source>
        <dbReference type="ARBA" id="ARBA00004496"/>
    </source>
</evidence>
<evidence type="ECO:0000256" key="3">
    <source>
        <dbReference type="ARBA" id="ARBA00004906"/>
    </source>
</evidence>
<feature type="compositionally biased region" description="Gly residues" evidence="13">
    <location>
        <begin position="17"/>
        <end position="28"/>
    </location>
</feature>
<keyword evidence="9 12" id="KW-0863">Zinc-finger</keyword>
<feature type="region of interest" description="Disordered" evidence="13">
    <location>
        <begin position="353"/>
        <end position="427"/>
    </location>
</feature>
<gene>
    <name evidence="15" type="ORF">DFP72DRAFT_873120</name>
</gene>
<evidence type="ECO:0000259" key="14">
    <source>
        <dbReference type="PROSITE" id="PS50089"/>
    </source>
</evidence>
<dbReference type="InterPro" id="IPR001841">
    <property type="entry name" value="Znf_RING"/>
</dbReference>
<feature type="compositionally biased region" description="Gly residues" evidence="13">
    <location>
        <begin position="703"/>
        <end position="715"/>
    </location>
</feature>
<feature type="compositionally biased region" description="Low complexity" evidence="13">
    <location>
        <begin position="623"/>
        <end position="634"/>
    </location>
</feature>
<dbReference type="EMBL" id="JACGCI010000005">
    <property type="protein sequence ID" value="KAF6763673.1"/>
    <property type="molecule type" value="Genomic_DNA"/>
</dbReference>
<comment type="pathway">
    <text evidence="3">Protein modification; protein ubiquitination.</text>
</comment>
<dbReference type="GO" id="GO:0061630">
    <property type="term" value="F:ubiquitin protein ligase activity"/>
    <property type="evidence" value="ECO:0007669"/>
    <property type="project" value="UniProtKB-EC"/>
</dbReference>
<reference evidence="15 16" key="1">
    <citation type="submission" date="2020-07" db="EMBL/GenBank/DDBJ databases">
        <title>Comparative genomics of pyrophilous fungi reveals a link between fire events and developmental genes.</title>
        <authorList>
            <consortium name="DOE Joint Genome Institute"/>
            <person name="Steindorff A.S."/>
            <person name="Carver A."/>
            <person name="Calhoun S."/>
            <person name="Stillman K."/>
            <person name="Liu H."/>
            <person name="Lipzen A."/>
            <person name="Pangilinan J."/>
            <person name="Labutti K."/>
            <person name="Bruns T.D."/>
            <person name="Grigoriev I.V."/>
        </authorList>
    </citation>
    <scope>NUCLEOTIDE SEQUENCE [LARGE SCALE GENOMIC DNA]</scope>
    <source>
        <strain evidence="15 16">CBS 144469</strain>
    </source>
</reference>
<comment type="similarity">
    <text evidence="11">Belongs to the ZNF598/HEL2 family.</text>
</comment>
<dbReference type="GO" id="GO:0008270">
    <property type="term" value="F:zinc ion binding"/>
    <property type="evidence" value="ECO:0007669"/>
    <property type="project" value="UniProtKB-KW"/>
</dbReference>
<dbReference type="InterPro" id="IPR013087">
    <property type="entry name" value="Znf_C2H2_type"/>
</dbReference>
<accession>A0A8H6IG16</accession>
<feature type="compositionally biased region" description="Low complexity" evidence="13">
    <location>
        <begin position="356"/>
        <end position="368"/>
    </location>
</feature>
<dbReference type="Pfam" id="PF23202">
    <property type="entry name" value="PAH_ZNF598"/>
    <property type="match status" value="1"/>
</dbReference>
<feature type="compositionally biased region" description="Polar residues" evidence="13">
    <location>
        <begin position="612"/>
        <end position="622"/>
    </location>
</feature>
<evidence type="ECO:0000313" key="16">
    <source>
        <dbReference type="Proteomes" id="UP000521943"/>
    </source>
</evidence>
<feature type="compositionally biased region" description="Polar residues" evidence="13">
    <location>
        <begin position="640"/>
        <end position="651"/>
    </location>
</feature>
<comment type="caution">
    <text evidence="15">The sequence shown here is derived from an EMBL/GenBank/DDBJ whole genome shotgun (WGS) entry which is preliminary data.</text>
</comment>
<evidence type="ECO:0000256" key="11">
    <source>
        <dbReference type="ARBA" id="ARBA00035113"/>
    </source>
</evidence>
<protein>
    <recommendedName>
        <fullName evidence="4">RING-type E3 ubiquitin transferase</fullName>
        <ecNumber evidence="4">2.3.2.27</ecNumber>
    </recommendedName>
</protein>
<keyword evidence="8" id="KW-0479">Metal-binding</keyword>
<dbReference type="Proteomes" id="UP000521943">
    <property type="component" value="Unassembled WGS sequence"/>
</dbReference>
<feature type="region of interest" description="Disordered" evidence="13">
    <location>
        <begin position="1"/>
        <end position="55"/>
    </location>
</feature>
<keyword evidence="7" id="KW-0808">Transferase</keyword>
<dbReference type="GO" id="GO:0016567">
    <property type="term" value="P:protein ubiquitination"/>
    <property type="evidence" value="ECO:0007669"/>
    <property type="project" value="TreeGrafter"/>
</dbReference>
<dbReference type="InterPro" id="IPR056437">
    <property type="entry name" value="Znf-C2H2_ZNF598/HEL2"/>
</dbReference>
<feature type="compositionally biased region" description="Low complexity" evidence="13">
    <location>
        <begin position="375"/>
        <end position="384"/>
    </location>
</feature>
<dbReference type="InterPro" id="IPR044288">
    <property type="entry name" value="ZNF598/HEL2"/>
</dbReference>
<dbReference type="GO" id="GO:0043022">
    <property type="term" value="F:ribosome binding"/>
    <property type="evidence" value="ECO:0007669"/>
    <property type="project" value="TreeGrafter"/>
</dbReference>
<feature type="compositionally biased region" description="Low complexity" evidence="13">
    <location>
        <begin position="719"/>
        <end position="728"/>
    </location>
</feature>
<evidence type="ECO:0000256" key="6">
    <source>
        <dbReference type="ARBA" id="ARBA00022553"/>
    </source>
</evidence>
<dbReference type="Pfam" id="PF23230">
    <property type="entry name" value="zf-C2H2_13"/>
    <property type="match status" value="1"/>
</dbReference>
<sequence>MSTPQVQSQPVPQKSRGSGGRRGGSRGRGGNKDSRGGGGGGRRNNAPQQQKVETAEVVNVPAVKEETAVEPSDAGEEVCWICAEPVKYYSVSQCNHRTCHVCALRLRALYKRNDCTFCKEPQNSVIFTASPDALFDSFDLDSMPHKDTKLSITFETQEIMEETLILLRFNCPDPACDYLGNGWGDLKLHVRATHGRVLCDLCIRFKKVFAHEHVLYPPNVLPIHLPSMHQRGNKSISPDKVEGGVHPLCEFCRECFFSSDELYPHMRERHEECFICKRNEVRDQYFQNYEQLEKHFNTVHFPCRQAECQAKKFVVFNSALDLKAHMVEEHGGDMSARDRKDARRIQADFIFEEPRAAAPRRGGQQQAQPAPPAAGPSQSRASGSGDRRRAAFGGSLTAAQPSQAAQSSARSTPGASRSSTPPSDSAADPAILERHAVFMSRLEALSGNSPNAVPAVRAAARGYKTSENSARDFISTVWNVLDHNLDSTASIVNAFVDLLDEEDKKQDLLASWKGFVIEQRRQFPDLVPTAVGSGYSNITSGRVLNAKNSTAARSSQQSSRQVLDRVARIAGSSSTATAAIVGSSSSSSSATATRPPERFPPLSSAAPSTSSGFRQGQRTTPWSAAATSAARGGAVDVKAKSSTRPAVSSGQRPPPPKLSNAAFPELPSAGVSRAPRPMVSGNQSLRNILGTTNAPQGSAWSGEGTGGSNEGSGIDGEGEAQAAPPAGGKSKKKGKQKQTLFTLGTFPN</sequence>
<keyword evidence="10" id="KW-0862">Zinc</keyword>
<comment type="subcellular location">
    <subcellularLocation>
        <location evidence="2">Cytoplasm</location>
    </subcellularLocation>
</comment>
<dbReference type="PROSITE" id="PS00028">
    <property type="entry name" value="ZINC_FINGER_C2H2_1"/>
    <property type="match status" value="1"/>
</dbReference>
<dbReference type="GO" id="GO:0005737">
    <property type="term" value="C:cytoplasm"/>
    <property type="evidence" value="ECO:0007669"/>
    <property type="project" value="UniProtKB-SubCell"/>
</dbReference>
<evidence type="ECO:0000256" key="8">
    <source>
        <dbReference type="ARBA" id="ARBA00022723"/>
    </source>
</evidence>
<evidence type="ECO:0000256" key="1">
    <source>
        <dbReference type="ARBA" id="ARBA00000900"/>
    </source>
</evidence>
<feature type="region of interest" description="Disordered" evidence="13">
    <location>
        <begin position="577"/>
        <end position="748"/>
    </location>
</feature>
<evidence type="ECO:0000256" key="9">
    <source>
        <dbReference type="ARBA" id="ARBA00022771"/>
    </source>
</evidence>
<dbReference type="PANTHER" id="PTHR22938:SF0">
    <property type="entry name" value="E3 UBIQUITIN-PROTEIN LIGASE ZNF598"/>
    <property type="match status" value="1"/>
</dbReference>